<evidence type="ECO:0000313" key="3">
    <source>
        <dbReference type="Proteomes" id="UP000631181"/>
    </source>
</evidence>
<comment type="caution">
    <text evidence="2">The sequence shown here is derived from an EMBL/GenBank/DDBJ whole genome shotgun (WGS) entry which is preliminary data.</text>
</comment>
<dbReference type="EMBL" id="WIWV01000096">
    <property type="protein sequence ID" value="KAF7714081.1"/>
    <property type="molecule type" value="Genomic_DNA"/>
</dbReference>
<sequence>MHINAILTSAITLAATISAAAVPTHRYVQLRLWGQPQCEILNFGEEGIYGDQTEKCNKLDPSSTIQSVKVERIDAGCVLYLYSDLQCNLNGRNISSAGCVSGDGAYGSYKLSCNV</sequence>
<keyword evidence="3" id="KW-1185">Reference proteome</keyword>
<dbReference type="Proteomes" id="UP000631181">
    <property type="component" value="Unassembled WGS sequence"/>
</dbReference>
<reference evidence="2" key="1">
    <citation type="journal article" date="2020" name="Front. Microbiol.">
        <title>Gene regulatory networks of Penicillium echinulatum 2HH and Penicillium oxalicum 114-2 inferred by a computational biology approach.</title>
        <authorList>
            <person name="Lenz A.R."/>
            <person name="Galan-Vasquez E."/>
            <person name="Balbinot E."/>
            <person name="De Abreu F.P."/>
            <person name="De Oliveira N.S."/>
            <person name="Da Rosa L.O."/>
            <person name="De Avila E Silva S."/>
            <person name="Camassola M."/>
            <person name="Dillon A.J.P."/>
            <person name="Perez-Rueda E."/>
        </authorList>
    </citation>
    <scope>NUCLEOTIDE SEQUENCE</scope>
    <source>
        <strain evidence="2">S1M29</strain>
    </source>
</reference>
<feature type="signal peptide" evidence="1">
    <location>
        <begin position="1"/>
        <end position="21"/>
    </location>
</feature>
<name>A0A8J8WH69_9EURO</name>
<organism evidence="2 3">
    <name type="scientific">Penicillium ucsense</name>
    <dbReference type="NCBI Taxonomy" id="2839758"/>
    <lineage>
        <taxon>Eukaryota</taxon>
        <taxon>Fungi</taxon>
        <taxon>Dikarya</taxon>
        <taxon>Ascomycota</taxon>
        <taxon>Pezizomycotina</taxon>
        <taxon>Eurotiomycetes</taxon>
        <taxon>Eurotiomycetidae</taxon>
        <taxon>Eurotiales</taxon>
        <taxon>Aspergillaceae</taxon>
        <taxon>Penicillium</taxon>
    </lineage>
</organism>
<accession>A0A8J8WH69</accession>
<feature type="chain" id="PRO_5035170217" description="Cyanovirin-N domain-containing protein" evidence="1">
    <location>
        <begin position="22"/>
        <end position="115"/>
    </location>
</feature>
<keyword evidence="1" id="KW-0732">Signal</keyword>
<evidence type="ECO:0008006" key="4">
    <source>
        <dbReference type="Google" id="ProtNLM"/>
    </source>
</evidence>
<proteinExistence type="predicted"/>
<protein>
    <recommendedName>
        <fullName evidence="4">Cyanovirin-N domain-containing protein</fullName>
    </recommendedName>
</protein>
<evidence type="ECO:0000313" key="2">
    <source>
        <dbReference type="EMBL" id="KAF7714081.1"/>
    </source>
</evidence>
<evidence type="ECO:0000256" key="1">
    <source>
        <dbReference type="SAM" id="SignalP"/>
    </source>
</evidence>
<dbReference type="AlphaFoldDB" id="A0A8J8WH69"/>
<dbReference type="OrthoDB" id="4691160at2759"/>
<gene>
    <name evidence="2" type="ORF">PECM_008828</name>
</gene>